<dbReference type="InterPro" id="IPR036860">
    <property type="entry name" value="SH2_dom_sf"/>
</dbReference>
<evidence type="ECO:0000256" key="1">
    <source>
        <dbReference type="ARBA" id="ARBA00022741"/>
    </source>
</evidence>
<reference evidence="6" key="1">
    <citation type="submission" date="2022-10" db="EMBL/GenBank/DDBJ databases">
        <title>Genome assembly of Pristionchus species.</title>
        <authorList>
            <person name="Yoshida K."/>
            <person name="Sommer R.J."/>
        </authorList>
    </citation>
    <scope>NUCLEOTIDE SEQUENCE [LARGE SCALE GENOMIC DNA]</scope>
    <source>
        <strain evidence="6">RS5460</strain>
    </source>
</reference>
<protein>
    <recommendedName>
        <fullName evidence="4">Protein kinase domain-containing protein</fullName>
    </recommendedName>
</protein>
<dbReference type="InterPro" id="IPR011009">
    <property type="entry name" value="Kinase-like_dom_sf"/>
</dbReference>
<keyword evidence="1 3" id="KW-0547">Nucleotide-binding</keyword>
<dbReference type="InterPro" id="IPR001245">
    <property type="entry name" value="Ser-Thr/Tyr_kinase_cat_dom"/>
</dbReference>
<feature type="domain" description="Protein kinase" evidence="4">
    <location>
        <begin position="90"/>
        <end position="220"/>
    </location>
</feature>
<evidence type="ECO:0000256" key="2">
    <source>
        <dbReference type="ARBA" id="ARBA00022840"/>
    </source>
</evidence>
<dbReference type="Proteomes" id="UP001328107">
    <property type="component" value="Unassembled WGS sequence"/>
</dbReference>
<gene>
    <name evidence="5" type="ORF">PMAYCL1PPCAC_09244</name>
</gene>
<accession>A0AAN5CDT7</accession>
<dbReference type="Pfam" id="PF07714">
    <property type="entry name" value="PK_Tyr_Ser-Thr"/>
    <property type="match status" value="1"/>
</dbReference>
<feature type="non-terminal residue" evidence="5">
    <location>
        <position position="1"/>
    </location>
</feature>
<dbReference type="InterPro" id="IPR050198">
    <property type="entry name" value="Non-receptor_tyrosine_kinases"/>
</dbReference>
<keyword evidence="2 3" id="KW-0067">ATP-binding</keyword>
<evidence type="ECO:0000313" key="6">
    <source>
        <dbReference type="Proteomes" id="UP001328107"/>
    </source>
</evidence>
<organism evidence="5 6">
    <name type="scientific">Pristionchus mayeri</name>
    <dbReference type="NCBI Taxonomy" id="1317129"/>
    <lineage>
        <taxon>Eukaryota</taxon>
        <taxon>Metazoa</taxon>
        <taxon>Ecdysozoa</taxon>
        <taxon>Nematoda</taxon>
        <taxon>Chromadorea</taxon>
        <taxon>Rhabditida</taxon>
        <taxon>Rhabditina</taxon>
        <taxon>Diplogasteromorpha</taxon>
        <taxon>Diplogasteroidea</taxon>
        <taxon>Neodiplogasteridae</taxon>
        <taxon>Pristionchus</taxon>
    </lineage>
</organism>
<dbReference type="PANTHER" id="PTHR24418">
    <property type="entry name" value="TYROSINE-PROTEIN KINASE"/>
    <property type="match status" value="1"/>
</dbReference>
<sequence length="220" mass="25291">LKPITTFDHCLILRQKNSYMVYHVDEEEQSFETLSQLVDHYAGSGITTNVLVCLCVFLPDRRTKSTISLSFSINRHEYVLANWDHKNNKIEKGQLIGDGFFGKTFKGVILDNEVVALKTPNLRRMNADEFINEAQIAWPCKHPNVLETIGICTRRYYIITEYMANGNLKKYFENNELSLENCLSISRKVASGMEYLASMHIVHRDLAARSILIRETLDVI</sequence>
<feature type="binding site" evidence="3">
    <location>
        <position position="118"/>
    </location>
    <ligand>
        <name>ATP</name>
        <dbReference type="ChEBI" id="CHEBI:30616"/>
    </ligand>
</feature>
<dbReference type="SUPFAM" id="SSF55550">
    <property type="entry name" value="SH2 domain"/>
    <property type="match status" value="1"/>
</dbReference>
<dbReference type="AlphaFoldDB" id="A0AAN5CDT7"/>
<evidence type="ECO:0000259" key="4">
    <source>
        <dbReference type="PROSITE" id="PS50011"/>
    </source>
</evidence>
<comment type="caution">
    <text evidence="5">The sequence shown here is derived from an EMBL/GenBank/DDBJ whole genome shotgun (WGS) entry which is preliminary data.</text>
</comment>
<dbReference type="InterPro" id="IPR017441">
    <property type="entry name" value="Protein_kinase_ATP_BS"/>
</dbReference>
<dbReference type="PROSITE" id="PS50011">
    <property type="entry name" value="PROTEIN_KINASE_DOM"/>
    <property type="match status" value="1"/>
</dbReference>
<evidence type="ECO:0000256" key="3">
    <source>
        <dbReference type="PROSITE-ProRule" id="PRU10141"/>
    </source>
</evidence>
<dbReference type="PRINTS" id="PR00109">
    <property type="entry name" value="TYRKINASE"/>
</dbReference>
<dbReference type="GO" id="GO:0005524">
    <property type="term" value="F:ATP binding"/>
    <property type="evidence" value="ECO:0007669"/>
    <property type="project" value="UniProtKB-UniRule"/>
</dbReference>
<dbReference type="SUPFAM" id="SSF56112">
    <property type="entry name" value="Protein kinase-like (PK-like)"/>
    <property type="match status" value="1"/>
</dbReference>
<dbReference type="GO" id="GO:0004672">
    <property type="term" value="F:protein kinase activity"/>
    <property type="evidence" value="ECO:0007669"/>
    <property type="project" value="InterPro"/>
</dbReference>
<keyword evidence="6" id="KW-1185">Reference proteome</keyword>
<evidence type="ECO:0000313" key="5">
    <source>
        <dbReference type="EMBL" id="GMR39049.1"/>
    </source>
</evidence>
<dbReference type="Gene3D" id="1.10.510.10">
    <property type="entry name" value="Transferase(Phosphotransferase) domain 1"/>
    <property type="match status" value="1"/>
</dbReference>
<name>A0AAN5CDT7_9BILA</name>
<dbReference type="PROSITE" id="PS00107">
    <property type="entry name" value="PROTEIN_KINASE_ATP"/>
    <property type="match status" value="1"/>
</dbReference>
<dbReference type="InterPro" id="IPR000719">
    <property type="entry name" value="Prot_kinase_dom"/>
</dbReference>
<proteinExistence type="predicted"/>
<dbReference type="EMBL" id="BTRK01000002">
    <property type="protein sequence ID" value="GMR39049.1"/>
    <property type="molecule type" value="Genomic_DNA"/>
</dbReference>
<feature type="non-terminal residue" evidence="5">
    <location>
        <position position="220"/>
    </location>
</feature>